<keyword evidence="4" id="KW-1185">Reference proteome</keyword>
<dbReference type="CDD" id="cd23659">
    <property type="entry name" value="USP_At3g01520-like"/>
    <property type="match status" value="1"/>
</dbReference>
<proteinExistence type="inferred from homology"/>
<dbReference type="PRINTS" id="PR01438">
    <property type="entry name" value="UNVRSLSTRESS"/>
</dbReference>
<organism evidence="3 4">
    <name type="scientific">Blastococcus goldschmidtiae</name>
    <dbReference type="NCBI Taxonomy" id="3075546"/>
    <lineage>
        <taxon>Bacteria</taxon>
        <taxon>Bacillati</taxon>
        <taxon>Actinomycetota</taxon>
        <taxon>Actinomycetes</taxon>
        <taxon>Geodermatophilales</taxon>
        <taxon>Geodermatophilaceae</taxon>
        <taxon>Blastococcus</taxon>
    </lineage>
</organism>
<dbReference type="InterPro" id="IPR006015">
    <property type="entry name" value="Universal_stress_UspA"/>
</dbReference>
<reference evidence="4" key="1">
    <citation type="submission" date="2023-07" db="EMBL/GenBank/DDBJ databases">
        <title>30 novel species of actinomycetes from the DSMZ collection.</title>
        <authorList>
            <person name="Nouioui I."/>
        </authorList>
    </citation>
    <scope>NUCLEOTIDE SEQUENCE [LARGE SCALE GENOMIC DNA]</scope>
    <source>
        <strain evidence="4">DSM 46792</strain>
    </source>
</reference>
<evidence type="ECO:0000313" key="4">
    <source>
        <dbReference type="Proteomes" id="UP001183222"/>
    </source>
</evidence>
<comment type="similarity">
    <text evidence="1">Belongs to the universal stress protein A family.</text>
</comment>
<evidence type="ECO:0000256" key="1">
    <source>
        <dbReference type="ARBA" id="ARBA00008791"/>
    </source>
</evidence>
<comment type="caution">
    <text evidence="3">The sequence shown here is derived from an EMBL/GenBank/DDBJ whole genome shotgun (WGS) entry which is preliminary data.</text>
</comment>
<dbReference type="PANTHER" id="PTHR46553">
    <property type="entry name" value="ADENINE NUCLEOTIDE ALPHA HYDROLASES-LIKE SUPERFAMILY PROTEIN"/>
    <property type="match status" value="1"/>
</dbReference>
<dbReference type="InterPro" id="IPR014729">
    <property type="entry name" value="Rossmann-like_a/b/a_fold"/>
</dbReference>
<dbReference type="Proteomes" id="UP001183222">
    <property type="component" value="Unassembled WGS sequence"/>
</dbReference>
<evidence type="ECO:0000313" key="3">
    <source>
        <dbReference type="EMBL" id="MDT0275327.1"/>
    </source>
</evidence>
<gene>
    <name evidence="3" type="ORF">RM425_05375</name>
</gene>
<dbReference type="InterPro" id="IPR006016">
    <property type="entry name" value="UspA"/>
</dbReference>
<name>A0ABU2K582_9ACTN</name>
<dbReference type="PANTHER" id="PTHR46553:SF3">
    <property type="entry name" value="ADENINE NUCLEOTIDE ALPHA HYDROLASES-LIKE SUPERFAMILY PROTEIN"/>
    <property type="match status" value="1"/>
</dbReference>
<sequence length="308" mass="31524">MAHSEQGGAERTVVGVDGSPGAREALVWALRDAARRGTSLEVVSSFPVELRLSDPFVLDEAQLESVREDTLQRARAQVEEVRAETGQTGVPLDVLAVAGPPAQMLLAASEDAGRLVVGSRGRGAVRSLVLGSVALRSVTHARVPVVVVHAGADEGRDDGPPRVVVGLDGSEASGIALERAGREAELLGAELVAVAAYSVTGYWSDAYAVALPPPEQLAGEVRGVAEQQVAEARVPDGVPVRIECLEGPAGDVLVEAAQGARLLVVGGHGQGAVRGLLMGSVALHCVLAGRCPVMVVPGSGTSGRHVPA</sequence>
<protein>
    <submittedName>
        <fullName evidence="3">Universal stress protein</fullName>
    </submittedName>
</protein>
<accession>A0ABU2K582</accession>
<feature type="domain" description="UspA" evidence="2">
    <location>
        <begin position="11"/>
        <end position="149"/>
    </location>
</feature>
<dbReference type="EMBL" id="JAVREI010000002">
    <property type="protein sequence ID" value="MDT0275327.1"/>
    <property type="molecule type" value="Genomic_DNA"/>
</dbReference>
<evidence type="ECO:0000259" key="2">
    <source>
        <dbReference type="Pfam" id="PF00582"/>
    </source>
</evidence>
<feature type="domain" description="UspA" evidence="2">
    <location>
        <begin position="162"/>
        <end position="297"/>
    </location>
</feature>
<dbReference type="Gene3D" id="3.40.50.620">
    <property type="entry name" value="HUPs"/>
    <property type="match status" value="2"/>
</dbReference>
<dbReference type="RefSeq" id="WP_311344150.1">
    <property type="nucleotide sequence ID" value="NZ_JAVREI010000002.1"/>
</dbReference>
<dbReference type="CDD" id="cd00293">
    <property type="entry name" value="USP-like"/>
    <property type="match status" value="1"/>
</dbReference>
<dbReference type="SUPFAM" id="SSF52402">
    <property type="entry name" value="Adenine nucleotide alpha hydrolases-like"/>
    <property type="match status" value="2"/>
</dbReference>
<dbReference type="Pfam" id="PF00582">
    <property type="entry name" value="Usp"/>
    <property type="match status" value="2"/>
</dbReference>